<evidence type="ECO:0000256" key="3">
    <source>
        <dbReference type="ARBA" id="ARBA00023274"/>
    </source>
</evidence>
<organism evidence="5 6">
    <name type="scientific">Arachis hypogaea</name>
    <name type="common">Peanut</name>
    <dbReference type="NCBI Taxonomy" id="3818"/>
    <lineage>
        <taxon>Eukaryota</taxon>
        <taxon>Viridiplantae</taxon>
        <taxon>Streptophyta</taxon>
        <taxon>Embryophyta</taxon>
        <taxon>Tracheophyta</taxon>
        <taxon>Spermatophyta</taxon>
        <taxon>Magnoliopsida</taxon>
        <taxon>eudicotyledons</taxon>
        <taxon>Gunneridae</taxon>
        <taxon>Pentapetalae</taxon>
        <taxon>rosids</taxon>
        <taxon>fabids</taxon>
        <taxon>Fabales</taxon>
        <taxon>Fabaceae</taxon>
        <taxon>Papilionoideae</taxon>
        <taxon>50 kb inversion clade</taxon>
        <taxon>dalbergioids sensu lato</taxon>
        <taxon>Dalbergieae</taxon>
        <taxon>Pterocarpus clade</taxon>
        <taxon>Arachis</taxon>
    </lineage>
</organism>
<dbReference type="GO" id="GO:1990904">
    <property type="term" value="C:ribonucleoprotein complex"/>
    <property type="evidence" value="ECO:0007669"/>
    <property type="project" value="UniProtKB-KW"/>
</dbReference>
<dbReference type="Proteomes" id="UP000289738">
    <property type="component" value="Chromosome B05"/>
</dbReference>
<dbReference type="AlphaFoldDB" id="A0A444Z4A0"/>
<gene>
    <name evidence="5" type="ORF">Ahy_B05g076824</name>
</gene>
<evidence type="ECO:0000256" key="2">
    <source>
        <dbReference type="ARBA" id="ARBA00022980"/>
    </source>
</evidence>
<dbReference type="Gene3D" id="3.30.63.20">
    <property type="match status" value="1"/>
</dbReference>
<dbReference type="Pfam" id="PF03297">
    <property type="entry name" value="Ribosomal_S25"/>
    <property type="match status" value="1"/>
</dbReference>
<dbReference type="EMBL" id="SDMP01000015">
    <property type="protein sequence ID" value="RYR08926.1"/>
    <property type="molecule type" value="Genomic_DNA"/>
</dbReference>
<evidence type="ECO:0000313" key="6">
    <source>
        <dbReference type="Proteomes" id="UP000289738"/>
    </source>
</evidence>
<sequence length="153" mass="17486">MEQLLEKIMSVQSRSDSVNTSLFDKREHIEKMHRTCNLLRKVQVPPVGLFPNCLVQQKVLHPFRKQVGGTILSAKLAKERGWAINKWSKGKQKEKVNNQVLFDQGTYDKLLSKAPKFKLITPSILSDCLRKNPSIICLCCPREWTANGPIDKN</sequence>
<dbReference type="STRING" id="3818.A0A444Z4A0"/>
<protein>
    <recommendedName>
        <fullName evidence="4">40S ribosomal protein S25</fullName>
    </recommendedName>
</protein>
<dbReference type="InterPro" id="IPR004977">
    <property type="entry name" value="Ribosomal_eS25"/>
</dbReference>
<name>A0A444Z4A0_ARAHY</name>
<evidence type="ECO:0000313" key="5">
    <source>
        <dbReference type="EMBL" id="RYR08926.1"/>
    </source>
</evidence>
<keyword evidence="3 4" id="KW-0687">Ribonucleoprotein</keyword>
<reference evidence="5 6" key="1">
    <citation type="submission" date="2019-01" db="EMBL/GenBank/DDBJ databases">
        <title>Sequencing of cultivated peanut Arachis hypogaea provides insights into genome evolution and oil improvement.</title>
        <authorList>
            <person name="Chen X."/>
        </authorList>
    </citation>
    <scope>NUCLEOTIDE SEQUENCE [LARGE SCALE GENOMIC DNA]</scope>
    <source>
        <strain evidence="6">cv. Fuhuasheng</strain>
        <tissue evidence="5">Leaves</tissue>
    </source>
</reference>
<keyword evidence="2 4" id="KW-0689">Ribosomal protein</keyword>
<comment type="caution">
    <text evidence="5">The sequence shown here is derived from an EMBL/GenBank/DDBJ whole genome shotgun (WGS) entry which is preliminary data.</text>
</comment>
<comment type="similarity">
    <text evidence="1 4">Belongs to the eukaryotic ribosomal protein eS25 family.</text>
</comment>
<proteinExistence type="inferred from homology"/>
<dbReference type="PANTHER" id="PTHR12850">
    <property type="entry name" value="40S RIBOSOMAL PROTEIN S25"/>
    <property type="match status" value="1"/>
</dbReference>
<accession>A0A444Z4A0</accession>
<dbReference type="GO" id="GO:0005840">
    <property type="term" value="C:ribosome"/>
    <property type="evidence" value="ECO:0007669"/>
    <property type="project" value="UniProtKB-KW"/>
</dbReference>
<evidence type="ECO:0000256" key="4">
    <source>
        <dbReference type="RuleBase" id="RU366057"/>
    </source>
</evidence>
<keyword evidence="6" id="KW-1185">Reference proteome</keyword>
<evidence type="ECO:0000256" key="1">
    <source>
        <dbReference type="ARBA" id="ARBA00009106"/>
    </source>
</evidence>